<keyword evidence="5" id="KW-0560">Oxidoreductase</keyword>
<dbReference type="Pfam" id="PF01494">
    <property type="entry name" value="FAD_binding_3"/>
    <property type="match status" value="1"/>
</dbReference>
<keyword evidence="2" id="KW-0285">Flavoprotein</keyword>
<gene>
    <name evidence="5" type="ORF">KHQ06_25540</name>
</gene>
<sequence length="539" mass="57034">MTDQRVPVLIAGGGTVGLAAAVFLSGCGVQTLVVETQRGPSPHPRATGISRRTMEMLRAEGLEAAVDAVSIDMVAGLGKVYARTLAETDFTAPNPAAAAAARLDETSPALVRGTCPQHRLDSVLLPAARERGAVVRHSTRLESFTQNDSGVHAVLSDGSVVHADYLIAADGARSEVRGALDIAVSGPGPLGTPMISMLFRADLTPYTGGRTFATCTIDNPEVAGLLVTVDGANEWILHVPSDDSGEGFTAAHCTALIRAAVGDSTVEVEVVSVLPWRPRGQLAEQFRAGRVFLVGDAAHTVPPLGAFGLNTGVADAHNLAWKIAAVIHGWAGTGLLASYEDERRPVAATTLEQAVLRLPDPRLHWETSPEIVAARQEAGVLNAPVVHAGYRYESSAVIGSNPELPSTEDISLVLDGTPGSRLPHRWVHHHEGRMSTLDLVGRELTVLTADDGWAQAAREVAHALSIPLSVHRIALVDTDWTGSVGIHADGAVLVRPDHVIAWRMIDRPTDPRAAMIDALGEVLSLERAENRFAGRIRGR</sequence>
<dbReference type="PROSITE" id="PS51257">
    <property type="entry name" value="PROKAR_LIPOPROTEIN"/>
    <property type="match status" value="1"/>
</dbReference>
<keyword evidence="6" id="KW-1185">Reference proteome</keyword>
<feature type="domain" description="FAD-binding" evidence="4">
    <location>
        <begin position="6"/>
        <end position="353"/>
    </location>
</feature>
<evidence type="ECO:0000313" key="5">
    <source>
        <dbReference type="EMBL" id="QVI19704.1"/>
    </source>
</evidence>
<protein>
    <submittedName>
        <fullName evidence="5">FAD-dependent monooxygenase</fullName>
    </submittedName>
</protein>
<dbReference type="Gene3D" id="3.30.9.10">
    <property type="entry name" value="D-Amino Acid Oxidase, subunit A, domain 2"/>
    <property type="match status" value="1"/>
</dbReference>
<dbReference type="InterPro" id="IPR050641">
    <property type="entry name" value="RIFMO-like"/>
</dbReference>
<dbReference type="GO" id="GO:0004497">
    <property type="term" value="F:monooxygenase activity"/>
    <property type="evidence" value="ECO:0007669"/>
    <property type="project" value="UniProtKB-KW"/>
</dbReference>
<proteinExistence type="predicted"/>
<evidence type="ECO:0000259" key="4">
    <source>
        <dbReference type="Pfam" id="PF01494"/>
    </source>
</evidence>
<comment type="cofactor">
    <cofactor evidence="1">
        <name>FAD</name>
        <dbReference type="ChEBI" id="CHEBI:57692"/>
    </cofactor>
</comment>
<evidence type="ECO:0000256" key="2">
    <source>
        <dbReference type="ARBA" id="ARBA00022630"/>
    </source>
</evidence>
<keyword evidence="5" id="KW-0503">Monooxygenase</keyword>
<dbReference type="PANTHER" id="PTHR43004:SF19">
    <property type="entry name" value="BINDING MONOOXYGENASE, PUTATIVE (JCVI)-RELATED"/>
    <property type="match status" value="1"/>
</dbReference>
<dbReference type="Gene3D" id="3.40.30.120">
    <property type="match status" value="1"/>
</dbReference>
<accession>A0ABX8CLB5</accession>
<dbReference type="Proteomes" id="UP000683310">
    <property type="component" value="Chromosome"/>
</dbReference>
<dbReference type="PANTHER" id="PTHR43004">
    <property type="entry name" value="TRK SYSTEM POTASSIUM UPTAKE PROTEIN"/>
    <property type="match status" value="1"/>
</dbReference>
<dbReference type="SUPFAM" id="SSF51905">
    <property type="entry name" value="FAD/NAD(P)-binding domain"/>
    <property type="match status" value="1"/>
</dbReference>
<organism evidence="5 6">
    <name type="scientific">Nocardia tengchongensis</name>
    <dbReference type="NCBI Taxonomy" id="2055889"/>
    <lineage>
        <taxon>Bacteria</taxon>
        <taxon>Bacillati</taxon>
        <taxon>Actinomycetota</taxon>
        <taxon>Actinomycetes</taxon>
        <taxon>Mycobacteriales</taxon>
        <taxon>Nocardiaceae</taxon>
        <taxon>Nocardia</taxon>
    </lineage>
</organism>
<keyword evidence="3" id="KW-0274">FAD</keyword>
<reference evidence="5 6" key="1">
    <citation type="submission" date="2021-04" db="EMBL/GenBank/DDBJ databases">
        <title>Nocardia tengchongensis.</title>
        <authorList>
            <person name="Zhuang k."/>
            <person name="Ran Y."/>
            <person name="Li W."/>
        </authorList>
    </citation>
    <scope>NUCLEOTIDE SEQUENCE [LARGE SCALE GENOMIC DNA]</scope>
    <source>
        <strain evidence="5 6">CFH S0057</strain>
    </source>
</reference>
<dbReference type="PRINTS" id="PR00420">
    <property type="entry name" value="RNGMNOXGNASE"/>
</dbReference>
<evidence type="ECO:0000256" key="3">
    <source>
        <dbReference type="ARBA" id="ARBA00022827"/>
    </source>
</evidence>
<dbReference type="InterPro" id="IPR036188">
    <property type="entry name" value="FAD/NAD-bd_sf"/>
</dbReference>
<dbReference type="InterPro" id="IPR002938">
    <property type="entry name" value="FAD-bd"/>
</dbReference>
<evidence type="ECO:0000256" key="1">
    <source>
        <dbReference type="ARBA" id="ARBA00001974"/>
    </source>
</evidence>
<evidence type="ECO:0000313" key="6">
    <source>
        <dbReference type="Proteomes" id="UP000683310"/>
    </source>
</evidence>
<dbReference type="Gene3D" id="3.50.50.60">
    <property type="entry name" value="FAD/NAD(P)-binding domain"/>
    <property type="match status" value="1"/>
</dbReference>
<name>A0ABX8CLB5_9NOCA</name>
<dbReference type="Pfam" id="PF21274">
    <property type="entry name" value="Rng_hyd_C"/>
    <property type="match status" value="1"/>
</dbReference>
<dbReference type="EMBL" id="CP074371">
    <property type="protein sequence ID" value="QVI19704.1"/>
    <property type="molecule type" value="Genomic_DNA"/>
</dbReference>